<keyword evidence="2" id="KW-1185">Reference proteome</keyword>
<sequence>MSSSAPTDLIYLVGAILEKQRRLFDVQEIHRIVMKVTSDCPLCSTKDAHETEIIYSESLCFYGQHYFQISIRKDFKG</sequence>
<dbReference type="AlphaFoldDB" id="A0AAV4U081"/>
<evidence type="ECO:0000313" key="2">
    <source>
        <dbReference type="Proteomes" id="UP001054945"/>
    </source>
</evidence>
<name>A0AAV4U081_CAEEX</name>
<dbReference type="Proteomes" id="UP001054945">
    <property type="component" value="Unassembled WGS sequence"/>
</dbReference>
<comment type="caution">
    <text evidence="1">The sequence shown here is derived from an EMBL/GenBank/DDBJ whole genome shotgun (WGS) entry which is preliminary data.</text>
</comment>
<protein>
    <submittedName>
        <fullName evidence="1">Uncharacterized protein</fullName>
    </submittedName>
</protein>
<gene>
    <name evidence="1" type="ORF">CEXT_58541</name>
</gene>
<organism evidence="1 2">
    <name type="scientific">Caerostris extrusa</name>
    <name type="common">Bark spider</name>
    <name type="synonym">Caerostris bankana</name>
    <dbReference type="NCBI Taxonomy" id="172846"/>
    <lineage>
        <taxon>Eukaryota</taxon>
        <taxon>Metazoa</taxon>
        <taxon>Ecdysozoa</taxon>
        <taxon>Arthropoda</taxon>
        <taxon>Chelicerata</taxon>
        <taxon>Arachnida</taxon>
        <taxon>Araneae</taxon>
        <taxon>Araneomorphae</taxon>
        <taxon>Entelegynae</taxon>
        <taxon>Araneoidea</taxon>
        <taxon>Araneidae</taxon>
        <taxon>Caerostris</taxon>
    </lineage>
</organism>
<evidence type="ECO:0000313" key="1">
    <source>
        <dbReference type="EMBL" id="GIY51157.1"/>
    </source>
</evidence>
<proteinExistence type="predicted"/>
<accession>A0AAV4U081</accession>
<dbReference type="EMBL" id="BPLR01012075">
    <property type="protein sequence ID" value="GIY51157.1"/>
    <property type="molecule type" value="Genomic_DNA"/>
</dbReference>
<reference evidence="1 2" key="1">
    <citation type="submission" date="2021-06" db="EMBL/GenBank/DDBJ databases">
        <title>Caerostris extrusa draft genome.</title>
        <authorList>
            <person name="Kono N."/>
            <person name="Arakawa K."/>
        </authorList>
    </citation>
    <scope>NUCLEOTIDE SEQUENCE [LARGE SCALE GENOMIC DNA]</scope>
</reference>